<name>A0AAN4VXE4_9BACT</name>
<gene>
    <name evidence="2" type="ORF">PEDI_23280</name>
</gene>
<sequence>MFVYNTTKAEILQREYGRNLQELAAHVVGIEDRQERTKAAHALIHLMKELTPNKMKDSPEYAQRLWDDLYIMTDFALDVDGPFERPEPASIHKKPAQVPYLGGRPSFMHYGRNIENMIAKATEIEDEEERLGAVVTIGRLMRTFYLQWNRDNVDDKVILADIKRLSRGKLKFDEEHILENQLLVTSGPTGRPNRNYSNNRGRKFSNKGRSQGQNRGNQNRSGGYRKRKN</sequence>
<dbReference type="InterPro" id="IPR025632">
    <property type="entry name" value="DUF4290"/>
</dbReference>
<evidence type="ECO:0000256" key="1">
    <source>
        <dbReference type="SAM" id="MobiDB-lite"/>
    </source>
</evidence>
<dbReference type="EMBL" id="BQKE01000001">
    <property type="protein sequence ID" value="GJM61776.1"/>
    <property type="molecule type" value="Genomic_DNA"/>
</dbReference>
<proteinExistence type="predicted"/>
<evidence type="ECO:0000313" key="2">
    <source>
        <dbReference type="EMBL" id="GJM61776.1"/>
    </source>
</evidence>
<evidence type="ECO:0000313" key="3">
    <source>
        <dbReference type="Proteomes" id="UP001310022"/>
    </source>
</evidence>
<organism evidence="2 3">
    <name type="scientific">Persicobacter diffluens</name>
    <dbReference type="NCBI Taxonomy" id="981"/>
    <lineage>
        <taxon>Bacteria</taxon>
        <taxon>Pseudomonadati</taxon>
        <taxon>Bacteroidota</taxon>
        <taxon>Cytophagia</taxon>
        <taxon>Cytophagales</taxon>
        <taxon>Persicobacteraceae</taxon>
        <taxon>Persicobacter</taxon>
    </lineage>
</organism>
<evidence type="ECO:0008006" key="4">
    <source>
        <dbReference type="Google" id="ProtNLM"/>
    </source>
</evidence>
<accession>A0AAN4VXE4</accession>
<feature type="compositionally biased region" description="Low complexity" evidence="1">
    <location>
        <begin position="208"/>
        <end position="222"/>
    </location>
</feature>
<dbReference type="AlphaFoldDB" id="A0AAN4VXE4"/>
<dbReference type="Proteomes" id="UP001310022">
    <property type="component" value="Unassembled WGS sequence"/>
</dbReference>
<feature type="region of interest" description="Disordered" evidence="1">
    <location>
        <begin position="183"/>
        <end position="229"/>
    </location>
</feature>
<feature type="compositionally biased region" description="Polar residues" evidence="1">
    <location>
        <begin position="183"/>
        <end position="199"/>
    </location>
</feature>
<dbReference type="RefSeq" id="WP_338237233.1">
    <property type="nucleotide sequence ID" value="NZ_BQKE01000001.1"/>
</dbReference>
<reference evidence="2 3" key="1">
    <citation type="submission" date="2021-12" db="EMBL/GenBank/DDBJ databases">
        <title>Genome sequencing of bacteria with rrn-lacking chromosome and rrn-plasmid.</title>
        <authorList>
            <person name="Anda M."/>
            <person name="Iwasaki W."/>
        </authorList>
    </citation>
    <scope>NUCLEOTIDE SEQUENCE [LARGE SCALE GENOMIC DNA]</scope>
    <source>
        <strain evidence="2 3">NBRC 15940</strain>
    </source>
</reference>
<keyword evidence="3" id="KW-1185">Reference proteome</keyword>
<protein>
    <recommendedName>
        <fullName evidence="4">DUF4290 domain-containing protein</fullName>
    </recommendedName>
</protein>
<comment type="caution">
    <text evidence="2">The sequence shown here is derived from an EMBL/GenBank/DDBJ whole genome shotgun (WGS) entry which is preliminary data.</text>
</comment>
<dbReference type="Pfam" id="PF14123">
    <property type="entry name" value="DUF4290"/>
    <property type="match status" value="1"/>
</dbReference>